<keyword evidence="3" id="KW-1185">Reference proteome</keyword>
<accession>C9SKZ5</accession>
<dbReference type="KEGG" id="val:VDBG_05472"/>
<dbReference type="GeneID" id="9531345"/>
<dbReference type="OrthoDB" id="4856188at2759"/>
<dbReference type="AlphaFoldDB" id="C9SKZ5"/>
<dbReference type="EMBL" id="DS985219">
    <property type="protein sequence ID" value="EEY19363.1"/>
    <property type="molecule type" value="Genomic_DNA"/>
</dbReference>
<protein>
    <submittedName>
        <fullName evidence="2">Predicted protein</fullName>
    </submittedName>
</protein>
<evidence type="ECO:0000313" key="2">
    <source>
        <dbReference type="EMBL" id="EEY19363.1"/>
    </source>
</evidence>
<name>C9SKZ5_VERA1</name>
<organism evidence="3">
    <name type="scientific">Verticillium alfalfae (strain VaMs.102 / ATCC MYA-4576 / FGSC 10136)</name>
    <name type="common">Verticillium wilt of alfalfa</name>
    <name type="synonym">Verticillium albo-atrum</name>
    <dbReference type="NCBI Taxonomy" id="526221"/>
    <lineage>
        <taxon>Eukaryota</taxon>
        <taxon>Fungi</taxon>
        <taxon>Dikarya</taxon>
        <taxon>Ascomycota</taxon>
        <taxon>Pezizomycotina</taxon>
        <taxon>Sordariomycetes</taxon>
        <taxon>Hypocreomycetidae</taxon>
        <taxon>Glomerellales</taxon>
        <taxon>Plectosphaerellaceae</taxon>
        <taxon>Verticillium</taxon>
    </lineage>
</organism>
<proteinExistence type="predicted"/>
<sequence length="165" mass="18422">MSRALARCQEDRGMMLDPTASATKPPNHGVTESQPAGGDATSWWSVADNLWLRCPTPRAAASIDNVPDCKIRTKNTTLRLKAGLLRATGSVRWSGIYLLARRHAHNGTSRLEDRPGWAPASGLWREKGFEEEAAGASVRQEGNVRRRSWFYRQNCRSEFSPRTID</sequence>
<gene>
    <name evidence="2" type="ORF">VDBG_05472</name>
</gene>
<dbReference type="eggNOG" id="ENOG502TAWE">
    <property type="taxonomic scope" value="Eukaryota"/>
</dbReference>
<evidence type="ECO:0000313" key="3">
    <source>
        <dbReference type="Proteomes" id="UP000008698"/>
    </source>
</evidence>
<reference evidence="3" key="1">
    <citation type="journal article" date="2011" name="PLoS Pathog.">
        <title>Comparative genomics yields insights into niche adaptation of plant vascular wilt pathogens.</title>
        <authorList>
            <person name="Klosterman S.J."/>
            <person name="Subbarao K.V."/>
            <person name="Kang S."/>
            <person name="Veronese P."/>
            <person name="Gold S.E."/>
            <person name="Thomma B.P.H.J."/>
            <person name="Chen Z."/>
            <person name="Henrissat B."/>
            <person name="Lee Y.-H."/>
            <person name="Park J."/>
            <person name="Garcia-Pedrajas M.D."/>
            <person name="Barbara D.J."/>
            <person name="Anchieta A."/>
            <person name="de Jonge R."/>
            <person name="Santhanam P."/>
            <person name="Maruthachalam K."/>
            <person name="Atallah Z."/>
            <person name="Amyotte S.G."/>
            <person name="Paz Z."/>
            <person name="Inderbitzin P."/>
            <person name="Hayes R.J."/>
            <person name="Heiman D.I."/>
            <person name="Young S."/>
            <person name="Zeng Q."/>
            <person name="Engels R."/>
            <person name="Galagan J."/>
            <person name="Cuomo C.A."/>
            <person name="Dobinson K.F."/>
            <person name="Ma L.-J."/>
        </authorList>
    </citation>
    <scope>NUCLEOTIDE SEQUENCE [LARGE SCALE GENOMIC DNA]</scope>
    <source>
        <strain evidence="3">VaMs.102 / ATCC MYA-4576 / FGSC 10136</strain>
    </source>
</reference>
<feature type="compositionally biased region" description="Polar residues" evidence="1">
    <location>
        <begin position="20"/>
        <end position="34"/>
    </location>
</feature>
<evidence type="ECO:0000256" key="1">
    <source>
        <dbReference type="SAM" id="MobiDB-lite"/>
    </source>
</evidence>
<feature type="region of interest" description="Disordered" evidence="1">
    <location>
        <begin position="12"/>
        <end position="39"/>
    </location>
</feature>
<dbReference type="RefSeq" id="XP_003004359.1">
    <property type="nucleotide sequence ID" value="XM_003004313.1"/>
</dbReference>
<dbReference type="HOGENOM" id="CLU_1612073_0_0_1"/>
<dbReference type="Proteomes" id="UP000008698">
    <property type="component" value="Unassembled WGS sequence"/>
</dbReference>